<feature type="transmembrane region" description="Helical" evidence="1">
    <location>
        <begin position="167"/>
        <end position="188"/>
    </location>
</feature>
<feature type="transmembrane region" description="Helical" evidence="1">
    <location>
        <begin position="78"/>
        <end position="96"/>
    </location>
</feature>
<dbReference type="RefSeq" id="WP_128756901.1">
    <property type="nucleotide sequence ID" value="NZ_QOVM01000002.1"/>
</dbReference>
<accession>A0A4Q0PAP4</accession>
<name>A0A4Q0PAP4_9FLAO</name>
<evidence type="ECO:0000313" key="2">
    <source>
        <dbReference type="EMBL" id="RXG23366.1"/>
    </source>
</evidence>
<dbReference type="EMBL" id="QOVM01000002">
    <property type="protein sequence ID" value="RXG23366.1"/>
    <property type="molecule type" value="Genomic_DNA"/>
</dbReference>
<comment type="caution">
    <text evidence="2">The sequence shown here is derived from an EMBL/GenBank/DDBJ whole genome shotgun (WGS) entry which is preliminary data.</text>
</comment>
<gene>
    <name evidence="2" type="ORF">DSM00_979</name>
</gene>
<sequence length="213" mass="25609">MDELEFLKEDWKRQEADLPKVSIDSLYRMIHKRSSSIMKWILYISIIEFLFWTVLNAFTINTKSLNSLKELHLYEFEIVATIIHYCLLIYFIYIFYKNYKEVQTTENTSVLMKRILKVRKTVNYYVIYNLVMAFVIGMIVFIASAMYSPKIQKLYIVGEDGSTTLPLSFIISFLAMFLFMIGIFWLFYKLLYGILLRRLHRNYKELNKLELRN</sequence>
<dbReference type="OrthoDB" id="709028at2"/>
<keyword evidence="3" id="KW-1185">Reference proteome</keyword>
<feature type="transmembrane region" description="Helical" evidence="1">
    <location>
        <begin position="40"/>
        <end position="58"/>
    </location>
</feature>
<dbReference type="Proteomes" id="UP000289238">
    <property type="component" value="Unassembled WGS sequence"/>
</dbReference>
<keyword evidence="1" id="KW-1133">Transmembrane helix</keyword>
<evidence type="ECO:0000313" key="3">
    <source>
        <dbReference type="Proteomes" id="UP000289238"/>
    </source>
</evidence>
<dbReference type="AlphaFoldDB" id="A0A4Q0PAP4"/>
<protein>
    <submittedName>
        <fullName evidence="2">Uncharacterized protein</fullName>
    </submittedName>
</protein>
<proteinExistence type="predicted"/>
<feature type="transmembrane region" description="Helical" evidence="1">
    <location>
        <begin position="122"/>
        <end position="147"/>
    </location>
</feature>
<keyword evidence="1" id="KW-0472">Membrane</keyword>
<reference evidence="2 3" key="1">
    <citation type="submission" date="2018-07" db="EMBL/GenBank/DDBJ databases">
        <title>Leeuwenhoekiella genomics.</title>
        <authorList>
            <person name="Tahon G."/>
            <person name="Willems A."/>
        </authorList>
    </citation>
    <scope>NUCLEOTIDE SEQUENCE [LARGE SCALE GENOMIC DNA]</scope>
    <source>
        <strain evidence="2 3">LMG 22550</strain>
    </source>
</reference>
<evidence type="ECO:0000256" key="1">
    <source>
        <dbReference type="SAM" id="Phobius"/>
    </source>
</evidence>
<organism evidence="2 3">
    <name type="scientific">Leeuwenhoekiella aequorea</name>
    <dbReference type="NCBI Taxonomy" id="283736"/>
    <lineage>
        <taxon>Bacteria</taxon>
        <taxon>Pseudomonadati</taxon>
        <taxon>Bacteroidota</taxon>
        <taxon>Flavobacteriia</taxon>
        <taxon>Flavobacteriales</taxon>
        <taxon>Flavobacteriaceae</taxon>
        <taxon>Leeuwenhoekiella</taxon>
    </lineage>
</organism>
<keyword evidence="1" id="KW-0812">Transmembrane</keyword>